<organism evidence="1 2">
    <name type="scientific">Orbilia oligospora</name>
    <name type="common">Nematode-trapping fungus</name>
    <name type="synonym">Arthrobotrys oligospora</name>
    <dbReference type="NCBI Taxonomy" id="2813651"/>
    <lineage>
        <taxon>Eukaryota</taxon>
        <taxon>Fungi</taxon>
        <taxon>Dikarya</taxon>
        <taxon>Ascomycota</taxon>
        <taxon>Pezizomycotina</taxon>
        <taxon>Orbiliomycetes</taxon>
        <taxon>Orbiliales</taxon>
        <taxon>Orbiliaceae</taxon>
        <taxon>Orbilia</taxon>
    </lineage>
</organism>
<comment type="caution">
    <text evidence="1">The sequence shown here is derived from an EMBL/GenBank/DDBJ whole genome shotgun (WGS) entry which is preliminary data.</text>
</comment>
<sequence>MARLRLTATTWELLRDRLHNGRSVLRNVVKNPAGTDCTMARLRLTGRQGACETNSAMAGRRLTAEARRWAILRFQLHNGWSALRNRRGEPSGY</sequence>
<reference evidence="1" key="1">
    <citation type="submission" date="2019-06" db="EMBL/GenBank/DDBJ databases">
        <authorList>
            <person name="Palmer J.M."/>
        </authorList>
    </citation>
    <scope>NUCLEOTIDE SEQUENCE</scope>
    <source>
        <strain evidence="1">TWF679</strain>
    </source>
</reference>
<dbReference type="AlphaFoldDB" id="A0A8H8UTK3"/>
<proteinExistence type="predicted"/>
<protein>
    <submittedName>
        <fullName evidence="1">Uncharacterized protein</fullName>
    </submittedName>
</protein>
<evidence type="ECO:0000313" key="2">
    <source>
        <dbReference type="Proteomes" id="UP000614610"/>
    </source>
</evidence>
<gene>
    <name evidence="1" type="ORF">TWF679_002442</name>
</gene>
<name>A0A8H8UTK3_ORBOL</name>
<dbReference type="EMBL" id="WIWT01000142">
    <property type="protein sequence ID" value="KAF3198013.1"/>
    <property type="molecule type" value="Genomic_DNA"/>
</dbReference>
<accession>A0A8H8UTK3</accession>
<dbReference type="Proteomes" id="UP000614610">
    <property type="component" value="Unassembled WGS sequence"/>
</dbReference>
<evidence type="ECO:0000313" key="1">
    <source>
        <dbReference type="EMBL" id="KAF3198013.1"/>
    </source>
</evidence>